<dbReference type="GO" id="GO:0009245">
    <property type="term" value="P:lipid A biosynthetic process"/>
    <property type="evidence" value="ECO:0007669"/>
    <property type="project" value="TreeGrafter"/>
</dbReference>
<dbReference type="SUPFAM" id="SSF47336">
    <property type="entry name" value="ACP-like"/>
    <property type="match status" value="1"/>
</dbReference>
<dbReference type="PROSITE" id="PS50075">
    <property type="entry name" value="CARRIER"/>
    <property type="match status" value="1"/>
</dbReference>
<dbReference type="InterPro" id="IPR006162">
    <property type="entry name" value="Ppantetheine_attach_site"/>
</dbReference>
<dbReference type="PROSITE" id="PS00012">
    <property type="entry name" value="PHOSPHOPANTETHEINE"/>
    <property type="match status" value="1"/>
</dbReference>
<feature type="domain" description="Carrier" evidence="9">
    <location>
        <begin position="39"/>
        <end position="112"/>
    </location>
</feature>
<evidence type="ECO:0000256" key="1">
    <source>
        <dbReference type="ARBA" id="ARBA00003180"/>
    </source>
</evidence>
<evidence type="ECO:0000259" key="9">
    <source>
        <dbReference type="PROSITE" id="PS50075"/>
    </source>
</evidence>
<comment type="pathway">
    <text evidence="8">Lipid metabolism; fatty acid biosynthesis.</text>
</comment>
<keyword evidence="7 8" id="KW-0275">Fatty acid biosynthesis</keyword>
<dbReference type="AlphaFoldDB" id="C4G8L9"/>
<protein>
    <recommendedName>
        <fullName evidence="8">Acyl carrier protein</fullName>
        <shortName evidence="8">ACP</shortName>
    </recommendedName>
</protein>
<reference evidence="10" key="1">
    <citation type="submission" date="2009-04" db="EMBL/GenBank/DDBJ databases">
        <authorList>
            <person name="Weinstock G."/>
            <person name="Sodergren E."/>
            <person name="Clifton S."/>
            <person name="Fulton L."/>
            <person name="Fulton B."/>
            <person name="Courtney L."/>
            <person name="Fronick C."/>
            <person name="Harrison M."/>
            <person name="Strong C."/>
            <person name="Farmer C."/>
            <person name="Delahaunty K."/>
            <person name="Markovic C."/>
            <person name="Hall O."/>
            <person name="Minx P."/>
            <person name="Tomlinson C."/>
            <person name="Mitreva M."/>
            <person name="Nelson J."/>
            <person name="Hou S."/>
            <person name="Wollam A."/>
            <person name="Pepin K.H."/>
            <person name="Johnson M."/>
            <person name="Bhonagiri V."/>
            <person name="Nash W.E."/>
            <person name="Warren W."/>
            <person name="Chinwalla A."/>
            <person name="Mardis E.R."/>
            <person name="Wilson R.K."/>
        </authorList>
    </citation>
    <scope>NUCLEOTIDE SEQUENCE [LARGE SCALE GENOMIC DNA]</scope>
    <source>
        <strain evidence="10">DSM 14600</strain>
    </source>
</reference>
<comment type="subcellular location">
    <subcellularLocation>
        <location evidence="8">Cytoplasm</location>
    </subcellularLocation>
</comment>
<dbReference type="InterPro" id="IPR020806">
    <property type="entry name" value="PKS_PP-bd"/>
</dbReference>
<dbReference type="GO" id="GO:0005829">
    <property type="term" value="C:cytosol"/>
    <property type="evidence" value="ECO:0007669"/>
    <property type="project" value="TreeGrafter"/>
</dbReference>
<evidence type="ECO:0000256" key="8">
    <source>
        <dbReference type="HAMAP-Rule" id="MF_01217"/>
    </source>
</evidence>
<dbReference type="PANTHER" id="PTHR20863:SF76">
    <property type="entry name" value="CARRIER DOMAIN-CONTAINING PROTEIN"/>
    <property type="match status" value="1"/>
</dbReference>
<keyword evidence="4 8" id="KW-0597">Phosphoprotein</keyword>
<dbReference type="InterPro" id="IPR003231">
    <property type="entry name" value="ACP"/>
</dbReference>
<name>C4G8L9_9FIRM</name>
<dbReference type="HOGENOM" id="CLU_2144138_0_0_9"/>
<accession>C4G8L9</accession>
<dbReference type="PANTHER" id="PTHR20863">
    <property type="entry name" value="ACYL CARRIER PROTEIN"/>
    <property type="match status" value="1"/>
</dbReference>
<sequence>MRGIPCIERIVSFPADMEMSCQEFSGHLTENRFHMEDLNMYFDVIAKVVADRIGVDPSTIKPESTFADLGIDSLDTVDLLMSLEDELGVEIDLEEPVATIADLDKFIQSKKG</sequence>
<dbReference type="STRING" id="626523.GCWU000342_00315"/>
<dbReference type="HAMAP" id="MF_01217">
    <property type="entry name" value="Acyl_carrier"/>
    <property type="match status" value="1"/>
</dbReference>
<dbReference type="InterPro" id="IPR036736">
    <property type="entry name" value="ACP-like_sf"/>
</dbReference>
<dbReference type="Pfam" id="PF00550">
    <property type="entry name" value="PP-binding"/>
    <property type="match status" value="1"/>
</dbReference>
<evidence type="ECO:0000256" key="5">
    <source>
        <dbReference type="ARBA" id="ARBA00022832"/>
    </source>
</evidence>
<evidence type="ECO:0000256" key="2">
    <source>
        <dbReference type="ARBA" id="ARBA00022450"/>
    </source>
</evidence>
<dbReference type="GO" id="GO:0000035">
    <property type="term" value="F:acyl binding"/>
    <property type="evidence" value="ECO:0007669"/>
    <property type="project" value="TreeGrafter"/>
</dbReference>
<dbReference type="InterPro" id="IPR009081">
    <property type="entry name" value="PP-bd_ACP"/>
</dbReference>
<dbReference type="GO" id="GO:0031177">
    <property type="term" value="F:phosphopantetheine binding"/>
    <property type="evidence" value="ECO:0007669"/>
    <property type="project" value="InterPro"/>
</dbReference>
<evidence type="ECO:0000256" key="6">
    <source>
        <dbReference type="ARBA" id="ARBA00023098"/>
    </source>
</evidence>
<comment type="PTM">
    <text evidence="8">4'-phosphopantetheine is transferred from CoA to a specific serine of apo-ACP by AcpS. This modification is essential for activity because fatty acids are bound in thioester linkage to the sulfhydryl of the prosthetic group.</text>
</comment>
<evidence type="ECO:0000256" key="4">
    <source>
        <dbReference type="ARBA" id="ARBA00022553"/>
    </source>
</evidence>
<evidence type="ECO:0000313" key="10">
    <source>
        <dbReference type="EMBL" id="EEP28966.1"/>
    </source>
</evidence>
<dbReference type="SMART" id="SM00823">
    <property type="entry name" value="PKS_PP"/>
    <property type="match status" value="1"/>
</dbReference>
<dbReference type="GO" id="GO:0016020">
    <property type="term" value="C:membrane"/>
    <property type="evidence" value="ECO:0007669"/>
    <property type="project" value="GOC"/>
</dbReference>
<dbReference type="EMBL" id="ACIP02000001">
    <property type="protein sequence ID" value="EEP28966.1"/>
    <property type="molecule type" value="Genomic_DNA"/>
</dbReference>
<keyword evidence="5 8" id="KW-0276">Fatty acid metabolism</keyword>
<comment type="caution">
    <text evidence="10">The sequence shown here is derived from an EMBL/GenBank/DDBJ whole genome shotgun (WGS) entry which is preliminary data.</text>
</comment>
<keyword evidence="6 8" id="KW-0443">Lipid metabolism</keyword>
<gene>
    <name evidence="8" type="primary">acpP</name>
    <name evidence="10" type="ORF">GCWU000342_00315</name>
</gene>
<dbReference type="UniPathway" id="UPA00094"/>
<comment type="function">
    <text evidence="1 8">Carrier of the growing fatty acid chain in fatty acid biosynthesis.</text>
</comment>
<dbReference type="GO" id="GO:0000036">
    <property type="term" value="F:acyl carrier activity"/>
    <property type="evidence" value="ECO:0007669"/>
    <property type="project" value="UniProtKB-UniRule"/>
</dbReference>
<dbReference type="Gene3D" id="1.10.1200.10">
    <property type="entry name" value="ACP-like"/>
    <property type="match status" value="1"/>
</dbReference>
<proteinExistence type="inferred from homology"/>
<evidence type="ECO:0000256" key="3">
    <source>
        <dbReference type="ARBA" id="ARBA00022516"/>
    </source>
</evidence>
<dbReference type="Proteomes" id="UP000003494">
    <property type="component" value="Unassembled WGS sequence"/>
</dbReference>
<evidence type="ECO:0000256" key="7">
    <source>
        <dbReference type="ARBA" id="ARBA00023160"/>
    </source>
</evidence>
<comment type="similarity">
    <text evidence="8">Belongs to the acyl carrier protein (ACP) family.</text>
</comment>
<keyword evidence="11" id="KW-1185">Reference proteome</keyword>
<feature type="modified residue" description="O-(pantetheine 4'-phosphoryl)serine" evidence="8">
    <location>
        <position position="73"/>
    </location>
</feature>
<dbReference type="eggNOG" id="COG0236">
    <property type="taxonomic scope" value="Bacteria"/>
</dbReference>
<keyword evidence="8" id="KW-0963">Cytoplasm</keyword>
<keyword evidence="3 8" id="KW-0444">Lipid biosynthesis</keyword>
<organism evidence="10 11">
    <name type="scientific">Shuttleworthella satelles DSM 14600</name>
    <dbReference type="NCBI Taxonomy" id="626523"/>
    <lineage>
        <taxon>Bacteria</taxon>
        <taxon>Bacillati</taxon>
        <taxon>Bacillota</taxon>
        <taxon>Clostridia</taxon>
        <taxon>Lachnospirales</taxon>
        <taxon>Lachnospiraceae</taxon>
        <taxon>Shuttleworthella</taxon>
    </lineage>
</organism>
<keyword evidence="2 8" id="KW-0596">Phosphopantetheine</keyword>
<evidence type="ECO:0000313" key="11">
    <source>
        <dbReference type="Proteomes" id="UP000003494"/>
    </source>
</evidence>